<reference evidence="15 16" key="1">
    <citation type="journal article" date="2016" name="Nat. Commun.">
        <title>Thousands of microbial genomes shed light on interconnected biogeochemical processes in an aquifer system.</title>
        <authorList>
            <person name="Anantharaman K."/>
            <person name="Brown C.T."/>
            <person name="Hug L.A."/>
            <person name="Sharon I."/>
            <person name="Castelle C.J."/>
            <person name="Probst A.J."/>
            <person name="Thomas B.C."/>
            <person name="Singh A."/>
            <person name="Wilkins M.J."/>
            <person name="Karaoz U."/>
            <person name="Brodie E.L."/>
            <person name="Williams K.H."/>
            <person name="Hubbard S.S."/>
            <person name="Banfield J.F."/>
        </authorList>
    </citation>
    <scope>NUCLEOTIDE SEQUENCE [LARGE SCALE GENOMIC DNA]</scope>
</reference>
<evidence type="ECO:0000256" key="6">
    <source>
        <dbReference type="ARBA" id="ARBA00022692"/>
    </source>
</evidence>
<dbReference type="PANTHER" id="PTHR30622:SF3">
    <property type="entry name" value="UNDECAPRENYL-DIPHOSPHATASE"/>
    <property type="match status" value="1"/>
</dbReference>
<dbReference type="EMBL" id="MGBC01000046">
    <property type="protein sequence ID" value="OGK59321.1"/>
    <property type="molecule type" value="Genomic_DNA"/>
</dbReference>
<feature type="transmembrane region" description="Helical" evidence="14">
    <location>
        <begin position="55"/>
        <end position="77"/>
    </location>
</feature>
<evidence type="ECO:0000256" key="4">
    <source>
        <dbReference type="ARBA" id="ARBA00021581"/>
    </source>
</evidence>
<dbReference type="Proteomes" id="UP000176269">
    <property type="component" value="Unassembled WGS sequence"/>
</dbReference>
<dbReference type="EC" id="3.6.1.27" evidence="3"/>
<dbReference type="GO" id="GO:0005886">
    <property type="term" value="C:plasma membrane"/>
    <property type="evidence" value="ECO:0007669"/>
    <property type="project" value="UniProtKB-SubCell"/>
</dbReference>
<dbReference type="PANTHER" id="PTHR30622">
    <property type="entry name" value="UNDECAPRENYL-DIPHOSPHATASE"/>
    <property type="match status" value="1"/>
</dbReference>
<feature type="transmembrane region" description="Helical" evidence="14">
    <location>
        <begin position="6"/>
        <end position="23"/>
    </location>
</feature>
<evidence type="ECO:0000256" key="9">
    <source>
        <dbReference type="ARBA" id="ARBA00023136"/>
    </source>
</evidence>
<evidence type="ECO:0000313" key="15">
    <source>
        <dbReference type="EMBL" id="OGK59321.1"/>
    </source>
</evidence>
<keyword evidence="10" id="KW-0046">Antibiotic resistance</keyword>
<evidence type="ECO:0000256" key="8">
    <source>
        <dbReference type="ARBA" id="ARBA00022989"/>
    </source>
</evidence>
<feature type="transmembrane region" description="Helical" evidence="14">
    <location>
        <begin position="132"/>
        <end position="152"/>
    </location>
</feature>
<evidence type="ECO:0000256" key="11">
    <source>
        <dbReference type="ARBA" id="ARBA00032707"/>
    </source>
</evidence>
<evidence type="ECO:0000256" key="14">
    <source>
        <dbReference type="SAM" id="Phobius"/>
    </source>
</evidence>
<gene>
    <name evidence="15" type="ORF">A3I56_02385</name>
</gene>
<organism evidence="15 16">
    <name type="scientific">Candidatus Roizmanbacteria bacterium RIFCSPLOWO2_02_FULL_43_10</name>
    <dbReference type="NCBI Taxonomy" id="1802078"/>
    <lineage>
        <taxon>Bacteria</taxon>
        <taxon>Candidatus Roizmaniibacteriota</taxon>
    </lineage>
</organism>
<feature type="non-terminal residue" evidence="15">
    <location>
        <position position="1"/>
    </location>
</feature>
<protein>
    <recommendedName>
        <fullName evidence="4">Undecaprenyl-diphosphatase</fullName>
        <ecNumber evidence="3">3.6.1.27</ecNumber>
    </recommendedName>
    <alternativeName>
        <fullName evidence="12">Bacitracin resistance protein</fullName>
    </alternativeName>
    <alternativeName>
        <fullName evidence="11">Undecaprenyl pyrophosphate phosphatase</fullName>
    </alternativeName>
</protein>
<evidence type="ECO:0000256" key="10">
    <source>
        <dbReference type="ARBA" id="ARBA00023251"/>
    </source>
</evidence>
<name>A0A1F7JUM8_9BACT</name>
<dbReference type="GO" id="GO:0046677">
    <property type="term" value="P:response to antibiotic"/>
    <property type="evidence" value="ECO:0007669"/>
    <property type="project" value="UniProtKB-KW"/>
</dbReference>
<dbReference type="Pfam" id="PF02673">
    <property type="entry name" value="BacA"/>
    <property type="match status" value="1"/>
</dbReference>
<accession>A0A1F7JUM8</accession>
<proteinExistence type="inferred from homology"/>
<feature type="transmembrane region" description="Helical" evidence="14">
    <location>
        <begin position="97"/>
        <end position="126"/>
    </location>
</feature>
<evidence type="ECO:0000256" key="12">
    <source>
        <dbReference type="ARBA" id="ARBA00032932"/>
    </source>
</evidence>
<evidence type="ECO:0000256" key="2">
    <source>
        <dbReference type="ARBA" id="ARBA00010621"/>
    </source>
</evidence>
<dbReference type="GO" id="GO:0050380">
    <property type="term" value="F:undecaprenyl-diphosphatase activity"/>
    <property type="evidence" value="ECO:0007669"/>
    <property type="project" value="UniProtKB-EC"/>
</dbReference>
<keyword evidence="9 14" id="KW-0472">Membrane</keyword>
<feature type="transmembrane region" description="Helical" evidence="14">
    <location>
        <begin position="30"/>
        <end position="49"/>
    </location>
</feature>
<comment type="catalytic activity">
    <reaction evidence="13">
        <text>di-trans,octa-cis-undecaprenyl diphosphate + H2O = di-trans,octa-cis-undecaprenyl phosphate + phosphate + H(+)</text>
        <dbReference type="Rhea" id="RHEA:28094"/>
        <dbReference type="ChEBI" id="CHEBI:15377"/>
        <dbReference type="ChEBI" id="CHEBI:15378"/>
        <dbReference type="ChEBI" id="CHEBI:43474"/>
        <dbReference type="ChEBI" id="CHEBI:58405"/>
        <dbReference type="ChEBI" id="CHEBI:60392"/>
        <dbReference type="EC" id="3.6.1.27"/>
    </reaction>
</comment>
<keyword evidence="7" id="KW-0378">Hydrolase</keyword>
<evidence type="ECO:0000256" key="7">
    <source>
        <dbReference type="ARBA" id="ARBA00022801"/>
    </source>
</evidence>
<dbReference type="AlphaFoldDB" id="A0A1F7JUM8"/>
<keyword evidence="5" id="KW-1003">Cell membrane</keyword>
<evidence type="ECO:0000256" key="3">
    <source>
        <dbReference type="ARBA" id="ARBA00012374"/>
    </source>
</evidence>
<comment type="caution">
    <text evidence="15">The sequence shown here is derived from an EMBL/GenBank/DDBJ whole genome shotgun (WGS) entry which is preliminary data.</text>
</comment>
<evidence type="ECO:0000256" key="5">
    <source>
        <dbReference type="ARBA" id="ARBA00022475"/>
    </source>
</evidence>
<evidence type="ECO:0000256" key="13">
    <source>
        <dbReference type="ARBA" id="ARBA00047594"/>
    </source>
</evidence>
<dbReference type="InterPro" id="IPR003824">
    <property type="entry name" value="UppP"/>
</dbReference>
<sequence>VTLFEVFIQLGAIMAIVALYWKLVWTHRRYFMMALAGFLPTAVIGVFFYEIVKNIFFQSTVLIAFALVVVGLLFIIVEKLHLPLHKTLRDLTYHDAIICGIAQSFALLPGVSRVGVVLIVMLLMRYKRADAAVFSFLIAVPTMLGASALDFVKTDAGLLTSNVMVTLAIGAAAAFATALVSVKWLVGFLQKHDLQGFAFYRIALGFSLLFLHL</sequence>
<comment type="similarity">
    <text evidence="2">Belongs to the UppP family.</text>
</comment>
<comment type="subcellular location">
    <subcellularLocation>
        <location evidence="1">Cell membrane</location>
        <topology evidence="1">Multi-pass membrane protein</topology>
    </subcellularLocation>
</comment>
<evidence type="ECO:0000313" key="16">
    <source>
        <dbReference type="Proteomes" id="UP000176269"/>
    </source>
</evidence>
<keyword evidence="6 14" id="KW-0812">Transmembrane</keyword>
<feature type="transmembrane region" description="Helical" evidence="14">
    <location>
        <begin position="164"/>
        <end position="182"/>
    </location>
</feature>
<keyword evidence="8 14" id="KW-1133">Transmembrane helix</keyword>
<evidence type="ECO:0000256" key="1">
    <source>
        <dbReference type="ARBA" id="ARBA00004651"/>
    </source>
</evidence>